<evidence type="ECO:0000256" key="2">
    <source>
        <dbReference type="SAM" id="MobiDB-lite"/>
    </source>
</evidence>
<dbReference type="InterPro" id="IPR011990">
    <property type="entry name" value="TPR-like_helical_dom_sf"/>
</dbReference>
<dbReference type="PANTHER" id="PTHR10039">
    <property type="entry name" value="AMELOGENIN"/>
    <property type="match status" value="1"/>
</dbReference>
<evidence type="ECO:0000259" key="3">
    <source>
        <dbReference type="Pfam" id="PF24883"/>
    </source>
</evidence>
<dbReference type="InterPro" id="IPR056884">
    <property type="entry name" value="NPHP3-like_N"/>
</dbReference>
<evidence type="ECO:0000313" key="4">
    <source>
        <dbReference type="EMBL" id="KAK4121669.1"/>
    </source>
</evidence>
<keyword evidence="5" id="KW-1185">Reference proteome</keyword>
<dbReference type="Gene3D" id="1.25.40.10">
    <property type="entry name" value="Tetratricopeptide repeat domain"/>
    <property type="match status" value="1"/>
</dbReference>
<gene>
    <name evidence="4" type="ORF">N657DRAFT_623114</name>
</gene>
<comment type="caution">
    <text evidence="4">The sequence shown here is derived from an EMBL/GenBank/DDBJ whole genome shotgun (WGS) entry which is preliminary data.</text>
</comment>
<reference evidence="4" key="1">
    <citation type="journal article" date="2023" name="Mol. Phylogenet. Evol.">
        <title>Genome-scale phylogeny and comparative genomics of the fungal order Sordariales.</title>
        <authorList>
            <person name="Hensen N."/>
            <person name="Bonometti L."/>
            <person name="Westerberg I."/>
            <person name="Brannstrom I.O."/>
            <person name="Guillou S."/>
            <person name="Cros-Aarteil S."/>
            <person name="Calhoun S."/>
            <person name="Haridas S."/>
            <person name="Kuo A."/>
            <person name="Mondo S."/>
            <person name="Pangilinan J."/>
            <person name="Riley R."/>
            <person name="LaButti K."/>
            <person name="Andreopoulos B."/>
            <person name="Lipzen A."/>
            <person name="Chen C."/>
            <person name="Yan M."/>
            <person name="Daum C."/>
            <person name="Ng V."/>
            <person name="Clum A."/>
            <person name="Steindorff A."/>
            <person name="Ohm R.A."/>
            <person name="Martin F."/>
            <person name="Silar P."/>
            <person name="Natvig D.O."/>
            <person name="Lalanne C."/>
            <person name="Gautier V."/>
            <person name="Ament-Velasquez S.L."/>
            <person name="Kruys A."/>
            <person name="Hutchinson M.I."/>
            <person name="Powell A.J."/>
            <person name="Barry K."/>
            <person name="Miller A.N."/>
            <person name="Grigoriev I.V."/>
            <person name="Debuchy R."/>
            <person name="Gladieux P."/>
            <person name="Hiltunen Thoren M."/>
            <person name="Johannesson H."/>
        </authorList>
    </citation>
    <scope>NUCLEOTIDE SEQUENCE</scope>
    <source>
        <strain evidence="4">CBS 731.68</strain>
    </source>
</reference>
<dbReference type="InterPro" id="IPR027417">
    <property type="entry name" value="P-loop_NTPase"/>
</dbReference>
<protein>
    <recommendedName>
        <fullName evidence="3">Nephrocystin 3-like N-terminal domain-containing protein</fullName>
    </recommendedName>
</protein>
<feature type="domain" description="Nephrocystin 3-like N-terminal" evidence="3">
    <location>
        <begin position="251"/>
        <end position="409"/>
    </location>
</feature>
<dbReference type="GeneID" id="87827444"/>
<sequence>MPRGPSNISKVVEALKLRSAHELDNNLSARLQSYTYDSIRDWIGTQRFTYLPPEGSSYDKVLSWAHLFVERLHSFEMGLRELVGDTHLAAHLAYGYCAILLELGKENNSALMTLFGFLYINSIPLVNLLERVELFGVSQEIVEQLTLALSDLVTLVASVAIKFYEAISDKSGRPVSINIHSTFSSQIKSFRERCDDIASSMWCHQAANEGMGSDEVSDINPIKAWLAPEDPVLTDVAVSASLLAYDREERTCLWVGSHLTRFLKGQDKILSIAGKLGSGKSVVSSVIVDYLQRPISGVRYDALFVPISITIPAESSARAVARAILGQLFEKRIGNVQLLRHFRDAYHRSKHATAHEEYDNILWAAVESTLASPQHGARELIMVVDGIDEALCGEAALLKRLTRAIEQGNNMRLVALGSEKQAVGPGCTRVQMDNDLVFDDIMAVIRTTLDSKKEFSTMDEFERESTITRLTDASAGSFLRARLITARLRREIGDNKFRHAVETIVEKKPPMSVNNLVYYFMQNPDITDGAKFMLAWLTIAERPLSPRELETLASIQVAKGNMLDKRIDAMAVLKPVEELYSLHDGLVYIRHGLIRSSLRELLPQMLSAVDDLHADLTARLLLYVKTVVKEQHEPSVTPLNIHDTGNLLNKYPLLHFAVRYWPVHLRKTDVFVREGDTGAARAFAHVYPGTVTAVLLQASLWEHKPKPVLLAYQTIIANIHRELFKGKSPLTLQSIIFLAILYQQVNDLDKAAPLFFEAASISHQLLGPSHNVTMHMASTYIQMTGPKVTGDRTEVMSRREQVFEILLECYSTQFGSMSMQVSNLLRQVVEHYQTLGDDSKAEQLSQEIQNIISEKPDAGGSPGLLVNLHPLGALPAEPDGGMIHIDVEEHDILIESTQASGFIQVQQEAEQAVAAGHFDLAERLYLELLLRLSRGHRAHDVDVWADTGLRALLSYAEFLQKRKRTAEASAVLVSVWEEYSRTSTSVVTETSAALLTRVAHMMRSVGLSSVALSVFKHCAEYYRATDRTQTSAYESLQQSLQVTSQEVQKMASSSEIVVSETTIEEMVVESSNSFSTVSQATLTATTQLISRYISAHRWHDATRVIKKALRGMWPSLFAANVLDVTLADRHVEKCVQLAGRLAECYRARRRPAQEEDMRVRLYLSLRSGRPVGDKMRERATRELITFYRRTSQQEPAIVVWQEMLDDYTAHYGDRHPTVIETLRELAELTRPRPVFIEYYKRIVHSLTKDSDTTPLEALEPITIVATELWTRGMFSDALPYYGKLFATFLADPKTSPRFKDERWVRECFDRYIDCLRSVRSSFQVLHNITTQYQTQCMQVYGPTATVTIHATLALATICQESKTTEAQAIDLYETLLQLQPDGIDRQEIMANLEILHELQAIESMEVLDITDVSPSQVDRAEQVLRKRITSVRETHGWAHEESLSQVTQFVSFYSHHNQFEKATQELQETTVNVLLTKTKTSSTQLIAAASTIASSYVAINQVQRATELADEIYRQVVIKDMSTVAHAAFDLSSCGRESLVFLAQLEHCLRRSSAPLVETLTALTTQYGYFSEFRTVIAPKSGASFNDVLVVSALLYRHLTSCDRKQIAAHMFERFSRWFSETEVKRLNLSGELSARQTKLFLQSLLDHFGTYKSDDVVRSVGIMGNARVAQLRNSGCFQEACDLAEACFHYIKAHKDAYHTPTMTKLVLNMGMAVVGHEPPSPAAVKEPDAAAKQKLLQTSKKIVHDVLHVLLDVMKINLAKLDLAHLSRLIGLVGDQEDWKTLASLLKRLWTSREAQREWPPAVTFPLARRYVLSQWVVGYSIEAIRTAEHIVYNCQRVHGPRHGATLSMSVLLGKLYTGMAQRCQQGQGWQQPPQPHHGRKADRPNMTEMANRYYKKAAALHENILRVFTDPVYASMDGAGPLMDDMSDGAASPGAENGRMAAYWSHSFNYPPGSPMQAQHPAEQARDQQQHQEQTAAAAASHVAQHMRLLKLALQRLGAWPKDRSEYERLCADVFRQFGAELKTRGIGGLETWNIEKFGKGRAEGDEDLLRDDELKGWRLVEAGIGDLGGQMGGLVAGV</sequence>
<accession>A0AAN6TW10</accession>
<evidence type="ECO:0000313" key="5">
    <source>
        <dbReference type="Proteomes" id="UP001302602"/>
    </source>
</evidence>
<organism evidence="4 5">
    <name type="scientific">Parathielavia appendiculata</name>
    <dbReference type="NCBI Taxonomy" id="2587402"/>
    <lineage>
        <taxon>Eukaryota</taxon>
        <taxon>Fungi</taxon>
        <taxon>Dikarya</taxon>
        <taxon>Ascomycota</taxon>
        <taxon>Pezizomycotina</taxon>
        <taxon>Sordariomycetes</taxon>
        <taxon>Sordariomycetidae</taxon>
        <taxon>Sordariales</taxon>
        <taxon>Chaetomiaceae</taxon>
        <taxon>Parathielavia</taxon>
    </lineage>
</organism>
<feature type="region of interest" description="Disordered" evidence="2">
    <location>
        <begin position="1954"/>
        <end position="1975"/>
    </location>
</feature>
<dbReference type="Gene3D" id="3.40.50.300">
    <property type="entry name" value="P-loop containing nucleotide triphosphate hydrolases"/>
    <property type="match status" value="1"/>
</dbReference>
<dbReference type="Pfam" id="PF24883">
    <property type="entry name" value="NPHP3_N"/>
    <property type="match status" value="1"/>
</dbReference>
<evidence type="ECO:0000256" key="1">
    <source>
        <dbReference type="ARBA" id="ARBA00022737"/>
    </source>
</evidence>
<dbReference type="EMBL" id="MU853233">
    <property type="protein sequence ID" value="KAK4121669.1"/>
    <property type="molecule type" value="Genomic_DNA"/>
</dbReference>
<name>A0AAN6TW10_9PEZI</name>
<dbReference type="PANTHER" id="PTHR10039:SF9">
    <property type="entry name" value="NACHT DOMAIN PROTEIN (AFU_ORTHOLOGUE AFUA_2G01760)"/>
    <property type="match status" value="1"/>
</dbReference>
<dbReference type="RefSeq" id="XP_062645440.1">
    <property type="nucleotide sequence ID" value="XM_062790674.1"/>
</dbReference>
<feature type="region of interest" description="Disordered" evidence="2">
    <location>
        <begin position="1868"/>
        <end position="1887"/>
    </location>
</feature>
<proteinExistence type="predicted"/>
<reference evidence="4" key="2">
    <citation type="submission" date="2023-05" db="EMBL/GenBank/DDBJ databases">
        <authorList>
            <consortium name="Lawrence Berkeley National Laboratory"/>
            <person name="Steindorff A."/>
            <person name="Hensen N."/>
            <person name="Bonometti L."/>
            <person name="Westerberg I."/>
            <person name="Brannstrom I.O."/>
            <person name="Guillou S."/>
            <person name="Cros-Aarteil S."/>
            <person name="Calhoun S."/>
            <person name="Haridas S."/>
            <person name="Kuo A."/>
            <person name="Mondo S."/>
            <person name="Pangilinan J."/>
            <person name="Riley R."/>
            <person name="Labutti K."/>
            <person name="Andreopoulos B."/>
            <person name="Lipzen A."/>
            <person name="Chen C."/>
            <person name="Yanf M."/>
            <person name="Daum C."/>
            <person name="Ng V."/>
            <person name="Clum A."/>
            <person name="Ohm R."/>
            <person name="Martin F."/>
            <person name="Silar P."/>
            <person name="Natvig D."/>
            <person name="Lalanne C."/>
            <person name="Gautier V."/>
            <person name="Ament-Velasquez S.L."/>
            <person name="Kruys A."/>
            <person name="Hutchinson M.I."/>
            <person name="Powell A.J."/>
            <person name="Barry K."/>
            <person name="Miller A.N."/>
            <person name="Grigoriev I.V."/>
            <person name="Debuchy R."/>
            <person name="Gladieux P."/>
            <person name="Thoren M.H."/>
            <person name="Johannesson H."/>
        </authorList>
    </citation>
    <scope>NUCLEOTIDE SEQUENCE</scope>
    <source>
        <strain evidence="4">CBS 731.68</strain>
    </source>
</reference>
<dbReference type="Proteomes" id="UP001302602">
    <property type="component" value="Unassembled WGS sequence"/>
</dbReference>
<keyword evidence="1" id="KW-0677">Repeat</keyword>